<organism evidence="4 5">
    <name type="scientific">Ophiocordyceps polyrhachis-furcata BCC 54312</name>
    <dbReference type="NCBI Taxonomy" id="1330021"/>
    <lineage>
        <taxon>Eukaryota</taxon>
        <taxon>Fungi</taxon>
        <taxon>Dikarya</taxon>
        <taxon>Ascomycota</taxon>
        <taxon>Pezizomycotina</taxon>
        <taxon>Sordariomycetes</taxon>
        <taxon>Hypocreomycetidae</taxon>
        <taxon>Hypocreales</taxon>
        <taxon>Ophiocordycipitaceae</taxon>
        <taxon>Ophiocordyceps</taxon>
    </lineage>
</organism>
<dbReference type="Proteomes" id="UP000253664">
    <property type="component" value="Unassembled WGS sequence"/>
</dbReference>
<keyword evidence="5" id="KW-1185">Reference proteome</keyword>
<evidence type="ECO:0000313" key="4">
    <source>
        <dbReference type="EMBL" id="RCI15972.1"/>
    </source>
</evidence>
<name>A0A367LP01_9HYPO</name>
<dbReference type="EMBL" id="LKCN02000001">
    <property type="protein sequence ID" value="RCI15972.1"/>
    <property type="molecule type" value="Genomic_DNA"/>
</dbReference>
<dbReference type="AlphaFoldDB" id="A0A367LP01"/>
<reference evidence="4 5" key="1">
    <citation type="journal article" date="2015" name="BMC Genomics">
        <title>Insights from the genome of Ophiocordyceps polyrhachis-furcata to pathogenicity and host specificity in insect fungi.</title>
        <authorList>
            <person name="Wichadakul D."/>
            <person name="Kobmoo N."/>
            <person name="Ingsriswang S."/>
            <person name="Tangphatsornruang S."/>
            <person name="Chantasingh D."/>
            <person name="Luangsa-ard J.J."/>
            <person name="Eurwilaichitr L."/>
        </authorList>
    </citation>
    <scope>NUCLEOTIDE SEQUENCE [LARGE SCALE GENOMIC DNA]</scope>
    <source>
        <strain evidence="4 5">BCC 54312</strain>
    </source>
</reference>
<protein>
    <recommendedName>
        <fullName evidence="2">Biogenesis of lysosome-related organelles complex 1 subunit 1</fullName>
    </recommendedName>
</protein>
<evidence type="ECO:0000313" key="5">
    <source>
        <dbReference type="Proteomes" id="UP000253664"/>
    </source>
</evidence>
<comment type="similarity">
    <text evidence="1">Belongs to the BLOC1S1 family.</text>
</comment>
<dbReference type="GO" id="GO:0016197">
    <property type="term" value="P:endosomal transport"/>
    <property type="evidence" value="ECO:0007669"/>
    <property type="project" value="TreeGrafter"/>
</dbReference>
<dbReference type="PANTHER" id="PTHR13073">
    <property type="entry name" value="BLOC-1 COMPLEX SUBUNIT 1"/>
    <property type="match status" value="1"/>
</dbReference>
<gene>
    <name evidence="4" type="ORF">L249_2191</name>
</gene>
<evidence type="ECO:0000256" key="3">
    <source>
        <dbReference type="SAM" id="MobiDB-lite"/>
    </source>
</evidence>
<dbReference type="InterPro" id="IPR009395">
    <property type="entry name" value="BLOC1S1"/>
</dbReference>
<dbReference type="OrthoDB" id="4927839at2759"/>
<feature type="compositionally biased region" description="Pro residues" evidence="3">
    <location>
        <begin position="15"/>
        <end position="37"/>
    </location>
</feature>
<proteinExistence type="inferred from homology"/>
<feature type="region of interest" description="Disordered" evidence="3">
    <location>
        <begin position="1"/>
        <end position="43"/>
    </location>
</feature>
<feature type="compositionally biased region" description="Polar residues" evidence="3">
    <location>
        <begin position="1"/>
        <end position="12"/>
    </location>
</feature>
<dbReference type="PANTHER" id="PTHR13073:SF0">
    <property type="entry name" value="BIOGENESIS OF LYSOSOME-RELATED ORGANELLES COMPLEX 1 SUBUNIT 1"/>
    <property type="match status" value="1"/>
</dbReference>
<comment type="caution">
    <text evidence="4">The sequence shown here is derived from an EMBL/GenBank/DDBJ whole genome shotgun (WGS) entry which is preliminary data.</text>
</comment>
<accession>A0A367LP01</accession>
<evidence type="ECO:0000256" key="2">
    <source>
        <dbReference type="ARBA" id="ARBA00019577"/>
    </source>
</evidence>
<evidence type="ECO:0000256" key="1">
    <source>
        <dbReference type="ARBA" id="ARBA00007133"/>
    </source>
</evidence>
<sequence length="163" mass="17255">MQIHAIQQNAQDTKCPPPTPQPPQPPPPPPPPHPPPAKATAAAAAADRLLPTLPSAETQRQVAEARAALVASMSNLLDTSLQGRAATLHAGATALTRQEREVARAADGLRVESQRLAREADAAAKRLKEIGNVQNWAEVLETGFLVVEETLRMFGMGGGGEWV</sequence>
<dbReference type="Pfam" id="PF06320">
    <property type="entry name" value="GCN5L1"/>
    <property type="match status" value="1"/>
</dbReference>
<dbReference type="GO" id="GO:0031083">
    <property type="term" value="C:BLOC-1 complex"/>
    <property type="evidence" value="ECO:0007669"/>
    <property type="project" value="InterPro"/>
</dbReference>
<dbReference type="STRING" id="1330021.A0A367LP01"/>